<reference evidence="2 3" key="1">
    <citation type="journal article" date="2008" name="Int. J. Syst. Evol. Microbiol.">
        <title>Tessaracoccus flavescens sp. nov., isolated from marine sediment.</title>
        <authorList>
            <person name="Lee D.W."/>
            <person name="Lee S.D."/>
        </authorList>
    </citation>
    <scope>NUCLEOTIDE SEQUENCE [LARGE SCALE GENOMIC DNA]</scope>
    <source>
        <strain evidence="2 3">SST-39T</strain>
    </source>
</reference>
<dbReference type="STRING" id="399497.BW733_13575"/>
<dbReference type="Proteomes" id="UP000188235">
    <property type="component" value="Chromosome"/>
</dbReference>
<keyword evidence="3" id="KW-1185">Reference proteome</keyword>
<dbReference type="HAMAP" id="MF_01187">
    <property type="entry name" value="UPF0434"/>
    <property type="match status" value="1"/>
</dbReference>
<dbReference type="Gene3D" id="2.20.25.10">
    <property type="match status" value="1"/>
</dbReference>
<sequence length="63" mass="6828">MAEDQMALSPEFLAIAACPSCHAKFAVDYDAQELVCTNQACGLAYPVRDQIPVLLIDQARSTL</sequence>
<evidence type="ECO:0000256" key="1">
    <source>
        <dbReference type="HAMAP-Rule" id="MF_01187"/>
    </source>
</evidence>
<dbReference type="SUPFAM" id="SSF158997">
    <property type="entry name" value="Trm112p-like"/>
    <property type="match status" value="1"/>
</dbReference>
<accession>A0A1Q2D0B4</accession>
<evidence type="ECO:0000313" key="3">
    <source>
        <dbReference type="Proteomes" id="UP000188235"/>
    </source>
</evidence>
<evidence type="ECO:0000313" key="2">
    <source>
        <dbReference type="EMBL" id="AQP51701.1"/>
    </source>
</evidence>
<organism evidence="2 3">
    <name type="scientific">Tessaracoccus flavescens</name>
    <dbReference type="NCBI Taxonomy" id="399497"/>
    <lineage>
        <taxon>Bacteria</taxon>
        <taxon>Bacillati</taxon>
        <taxon>Actinomycetota</taxon>
        <taxon>Actinomycetes</taxon>
        <taxon>Propionibacteriales</taxon>
        <taxon>Propionibacteriaceae</taxon>
        <taxon>Tessaracoccus</taxon>
    </lineage>
</organism>
<dbReference type="EMBL" id="CP019607">
    <property type="protein sequence ID" value="AQP51701.1"/>
    <property type="molecule type" value="Genomic_DNA"/>
</dbReference>
<dbReference type="Pfam" id="PF03966">
    <property type="entry name" value="Trm112p"/>
    <property type="match status" value="1"/>
</dbReference>
<gene>
    <name evidence="2" type="ORF">BW733_13575</name>
</gene>
<dbReference type="AlphaFoldDB" id="A0A1Q2D0B4"/>
<name>A0A1Q2D0B4_9ACTN</name>
<dbReference type="KEGG" id="tfa:BW733_13575"/>
<protein>
    <recommendedName>
        <fullName evidence="1">UPF0434 protein BW733_13575</fullName>
    </recommendedName>
</protein>
<dbReference type="OrthoDB" id="9812205at2"/>
<dbReference type="InterPro" id="IPR005651">
    <property type="entry name" value="Trm112-like"/>
</dbReference>
<comment type="similarity">
    <text evidence="1">Belongs to the UPF0434 family.</text>
</comment>
<proteinExistence type="inferred from homology"/>
<dbReference type="RefSeq" id="WP_077351253.1">
    <property type="nucleotide sequence ID" value="NZ_CP019607.1"/>
</dbReference>